<dbReference type="Proteomes" id="UP000478148">
    <property type="component" value="Unassembled WGS sequence"/>
</dbReference>
<organism evidence="2 3">
    <name type="scientific">Verrucosispora sioxanthis</name>
    <dbReference type="NCBI Taxonomy" id="2499994"/>
    <lineage>
        <taxon>Bacteria</taxon>
        <taxon>Bacillati</taxon>
        <taxon>Actinomycetota</taxon>
        <taxon>Actinomycetes</taxon>
        <taxon>Micromonosporales</taxon>
        <taxon>Micromonosporaceae</taxon>
        <taxon>Micromonospora</taxon>
    </lineage>
</organism>
<dbReference type="PANTHER" id="PTHR12110:SF52">
    <property type="entry name" value="XYLOSE ISOMERASE"/>
    <property type="match status" value="1"/>
</dbReference>
<dbReference type="RefSeq" id="WP_164449831.1">
    <property type="nucleotide sequence ID" value="NZ_SAIY01000012.1"/>
</dbReference>
<comment type="caution">
    <text evidence="2">The sequence shown here is derived from an EMBL/GenBank/DDBJ whole genome shotgun (WGS) entry which is preliminary data.</text>
</comment>
<feature type="domain" description="Xylose isomerase-like TIM barrel" evidence="1">
    <location>
        <begin position="32"/>
        <end position="270"/>
    </location>
</feature>
<gene>
    <name evidence="2" type="ORF">ENC19_26715</name>
</gene>
<proteinExistence type="predicted"/>
<dbReference type="AlphaFoldDB" id="A0A6M1LCE7"/>
<dbReference type="Pfam" id="PF01261">
    <property type="entry name" value="AP_endonuc_2"/>
    <property type="match status" value="1"/>
</dbReference>
<reference evidence="2 3" key="1">
    <citation type="submission" date="2020-02" db="EMBL/GenBank/DDBJ databases">
        <title>Draft Genome Sequence of Verrucosispora sp. Strain CWR15, Isolated from Gulf of Mexico Sponge.</title>
        <authorList>
            <person name="Kennedy S.J."/>
            <person name="Cella E."/>
            <person name="Azarian T."/>
            <person name="Baker B.J."/>
            <person name="Shaw L.N."/>
        </authorList>
    </citation>
    <scope>NUCLEOTIDE SEQUENCE [LARGE SCALE GENOMIC DNA]</scope>
    <source>
        <strain evidence="2 3">CWR15</strain>
    </source>
</reference>
<dbReference type="InterPro" id="IPR050312">
    <property type="entry name" value="IolE/XylAMocC-like"/>
</dbReference>
<dbReference type="InterPro" id="IPR036237">
    <property type="entry name" value="Xyl_isomerase-like_sf"/>
</dbReference>
<sequence length="274" mass="29076">MTGPAGRAALRRFSFNQATAQHWPLPDVVAGCAAAGVPGIGLWREPVIEYGLGRTAKLVRDAGLTVTTLCRGGFFTADDWREQNLQAIDEAATLGAPVLVLVSGGLPAGSRDIDGARARVADAIAELAPHADAAGVRLAIEPLHPMFAADRCVIATLGQALDIAERFDPGVVGVVVDAYHVWWDDTVHDQIARAGEWIAAFQVCDWITPLPEGVLLGRALPGDGCIELRRLREAVDAAGYTGAIEVEVFNAEVWARPGEQILAAAIDGYLREVT</sequence>
<dbReference type="InterPro" id="IPR013022">
    <property type="entry name" value="Xyl_isomerase-like_TIM-brl"/>
</dbReference>
<dbReference type="Gene3D" id="3.20.20.150">
    <property type="entry name" value="Divalent-metal-dependent TIM barrel enzymes"/>
    <property type="match status" value="1"/>
</dbReference>
<keyword evidence="3" id="KW-1185">Reference proteome</keyword>
<evidence type="ECO:0000313" key="3">
    <source>
        <dbReference type="Proteomes" id="UP000478148"/>
    </source>
</evidence>
<dbReference type="GO" id="GO:0016853">
    <property type="term" value="F:isomerase activity"/>
    <property type="evidence" value="ECO:0007669"/>
    <property type="project" value="UniProtKB-KW"/>
</dbReference>
<keyword evidence="2" id="KW-0413">Isomerase</keyword>
<dbReference type="PANTHER" id="PTHR12110">
    <property type="entry name" value="HYDROXYPYRUVATE ISOMERASE"/>
    <property type="match status" value="1"/>
</dbReference>
<accession>A0A6M1LCE7</accession>
<evidence type="ECO:0000313" key="2">
    <source>
        <dbReference type="EMBL" id="NGM15968.1"/>
    </source>
</evidence>
<dbReference type="SUPFAM" id="SSF51658">
    <property type="entry name" value="Xylose isomerase-like"/>
    <property type="match status" value="1"/>
</dbReference>
<dbReference type="EMBL" id="SAIY01000012">
    <property type="protein sequence ID" value="NGM15968.1"/>
    <property type="molecule type" value="Genomic_DNA"/>
</dbReference>
<evidence type="ECO:0000259" key="1">
    <source>
        <dbReference type="Pfam" id="PF01261"/>
    </source>
</evidence>
<name>A0A6M1LCE7_9ACTN</name>
<protein>
    <submittedName>
        <fullName evidence="2">Sugar phosphate isomerase/epimerase</fullName>
    </submittedName>
</protein>